<dbReference type="OrthoDB" id="29650at2"/>
<dbReference type="InterPro" id="IPR046977">
    <property type="entry name" value="RsmC/RlmG"/>
</dbReference>
<reference evidence="9 10" key="1">
    <citation type="submission" date="2018-11" db="EMBL/GenBank/DDBJ databases">
        <authorList>
            <person name="Ye M.-Q."/>
            <person name="Du Z.-J."/>
        </authorList>
    </citation>
    <scope>NUCLEOTIDE SEQUENCE [LARGE SCALE GENOMIC DNA]</scope>
    <source>
        <strain evidence="9 10">U0105</strain>
    </source>
</reference>
<organism evidence="9 10">
    <name type="scientific">Alteromonas sediminis</name>
    <dbReference type="NCBI Taxonomy" id="2259342"/>
    <lineage>
        <taxon>Bacteria</taxon>
        <taxon>Pseudomonadati</taxon>
        <taxon>Pseudomonadota</taxon>
        <taxon>Gammaproteobacteria</taxon>
        <taxon>Alteromonadales</taxon>
        <taxon>Alteromonadaceae</taxon>
        <taxon>Alteromonas/Salinimonas group</taxon>
        <taxon>Alteromonas</taxon>
    </lineage>
</organism>
<evidence type="ECO:0000256" key="6">
    <source>
        <dbReference type="HAMAP-Rule" id="MF_01859"/>
    </source>
</evidence>
<dbReference type="EMBL" id="RPOK01000004">
    <property type="protein sequence ID" value="RPJ65996.1"/>
    <property type="molecule type" value="Genomic_DNA"/>
</dbReference>
<comment type="catalytic activity">
    <reaction evidence="6">
        <text>guanosine(1835) in 23S rRNA + S-adenosyl-L-methionine = N(2)-methylguanosine(1835) in 23S rRNA + S-adenosyl-L-homocysteine + H(+)</text>
        <dbReference type="Rhea" id="RHEA:42744"/>
        <dbReference type="Rhea" id="RHEA-COMP:10217"/>
        <dbReference type="Rhea" id="RHEA-COMP:10218"/>
        <dbReference type="ChEBI" id="CHEBI:15378"/>
        <dbReference type="ChEBI" id="CHEBI:57856"/>
        <dbReference type="ChEBI" id="CHEBI:59789"/>
        <dbReference type="ChEBI" id="CHEBI:74269"/>
        <dbReference type="ChEBI" id="CHEBI:74481"/>
        <dbReference type="EC" id="2.1.1.174"/>
    </reaction>
</comment>
<name>A0A3N5Y0H7_9ALTE</name>
<dbReference type="PROSITE" id="PS00092">
    <property type="entry name" value="N6_MTASE"/>
    <property type="match status" value="1"/>
</dbReference>
<dbReference type="InterPro" id="IPR058679">
    <property type="entry name" value="RlmG_N"/>
</dbReference>
<dbReference type="InterPro" id="IPR002052">
    <property type="entry name" value="DNA_methylase_N6_adenine_CS"/>
</dbReference>
<keyword evidence="5 6" id="KW-0949">S-adenosyl-L-methionine</keyword>
<dbReference type="InterPro" id="IPR017237">
    <property type="entry name" value="RLMG"/>
</dbReference>
<evidence type="ECO:0000313" key="10">
    <source>
        <dbReference type="Proteomes" id="UP000275281"/>
    </source>
</evidence>
<dbReference type="PANTHER" id="PTHR47816:SF5">
    <property type="entry name" value="RIBOSOMAL RNA LARGE SUBUNIT METHYLTRANSFERASE G"/>
    <property type="match status" value="1"/>
</dbReference>
<comment type="function">
    <text evidence="6">Specifically methylates the guanine in position 1835 (m2G1835) of 23S rRNA.</text>
</comment>
<dbReference type="GO" id="GO:0003676">
    <property type="term" value="F:nucleic acid binding"/>
    <property type="evidence" value="ECO:0007669"/>
    <property type="project" value="InterPro"/>
</dbReference>
<evidence type="ECO:0000256" key="3">
    <source>
        <dbReference type="ARBA" id="ARBA00022603"/>
    </source>
</evidence>
<dbReference type="Pfam" id="PF26049">
    <property type="entry name" value="RLMG_N"/>
    <property type="match status" value="1"/>
</dbReference>
<dbReference type="PANTHER" id="PTHR47816">
    <property type="entry name" value="RIBOSOMAL RNA SMALL SUBUNIT METHYLTRANSFERASE C"/>
    <property type="match status" value="1"/>
</dbReference>
<comment type="subcellular location">
    <subcellularLocation>
        <location evidence="6">Cytoplasm</location>
    </subcellularLocation>
</comment>
<keyword evidence="10" id="KW-1185">Reference proteome</keyword>
<dbReference type="InterPro" id="IPR007848">
    <property type="entry name" value="Small_mtfrase_dom"/>
</dbReference>
<dbReference type="GO" id="GO:0005737">
    <property type="term" value="C:cytoplasm"/>
    <property type="evidence" value="ECO:0007669"/>
    <property type="project" value="UniProtKB-SubCell"/>
</dbReference>
<comment type="caution">
    <text evidence="9">The sequence shown here is derived from an EMBL/GenBank/DDBJ whole genome shotgun (WGS) entry which is preliminary data.</text>
</comment>
<accession>A0A3N5Y0H7</accession>
<keyword evidence="4 6" id="KW-0808">Transferase</keyword>
<evidence type="ECO:0000256" key="4">
    <source>
        <dbReference type="ARBA" id="ARBA00022679"/>
    </source>
</evidence>
<sequence length="386" mass="43415">MKTELLYNEKTYQFYRYPAKHQHKTLQAWGAEDEYVMNHLLQQQQALGKILILNDDFGVIGCLLNNAAPTWQQDSYVAHCALQENISRNSLESQVSALPSTKPLDGVYDTVLIKLPRNLNYLRHQLQMLRQHLHDDSRVLAFGKVKAVTTNVLQIFESVLGKTHTSLAVKKARLIFCHPDPSKLSSTKNQTTTHQWTVDAEGLDGPVNMTNLANVFSGQTLDIGARFLLKHLRINDNERVLDLGCGNGILGLSVLINTTGSKITFVDESFMAVESARLNVRNNTAHAEENCTFVVDNCLEKHLSGTIPHTYDTVLCNPPFHQQNTVTDHIAWQMFSDAKQTLRKGGRLIVVGNRHLGYHDKLKRLFGGVKVLASEPKFVILLAVRR</sequence>
<dbReference type="PIRSF" id="PIRSF037565">
    <property type="entry name" value="RRNA_m2G_Mtase_RsmD_prd"/>
    <property type="match status" value="1"/>
</dbReference>
<keyword evidence="1 6" id="KW-0963">Cytoplasm</keyword>
<dbReference type="AlphaFoldDB" id="A0A3N5Y0H7"/>
<dbReference type="SUPFAM" id="SSF53335">
    <property type="entry name" value="S-adenosyl-L-methionine-dependent methyltransferases"/>
    <property type="match status" value="1"/>
</dbReference>
<protein>
    <recommendedName>
        <fullName evidence="6">Ribosomal RNA large subunit methyltransferase G</fullName>
        <ecNumber evidence="6">2.1.1.174</ecNumber>
    </recommendedName>
    <alternativeName>
        <fullName evidence="6">23S rRNA m2G1835 methyltransferase</fullName>
    </alternativeName>
    <alternativeName>
        <fullName evidence="6">rRNA (guanine-N(2)-)-methyltransferase RlmG</fullName>
    </alternativeName>
</protein>
<dbReference type="Proteomes" id="UP000275281">
    <property type="component" value="Unassembled WGS sequence"/>
</dbReference>
<evidence type="ECO:0000256" key="1">
    <source>
        <dbReference type="ARBA" id="ARBA00022490"/>
    </source>
</evidence>
<proteinExistence type="inferred from homology"/>
<evidence type="ECO:0000259" key="8">
    <source>
        <dbReference type="Pfam" id="PF26049"/>
    </source>
</evidence>
<feature type="domain" description="RlmG N-terminal" evidence="8">
    <location>
        <begin position="3"/>
        <end position="180"/>
    </location>
</feature>
<evidence type="ECO:0000256" key="2">
    <source>
        <dbReference type="ARBA" id="ARBA00022552"/>
    </source>
</evidence>
<dbReference type="Gene3D" id="3.40.50.150">
    <property type="entry name" value="Vaccinia Virus protein VP39"/>
    <property type="match status" value="2"/>
</dbReference>
<keyword evidence="3 6" id="KW-0489">Methyltransferase</keyword>
<keyword evidence="2 6" id="KW-0698">rRNA processing</keyword>
<dbReference type="CDD" id="cd02440">
    <property type="entry name" value="AdoMet_MTases"/>
    <property type="match status" value="1"/>
</dbReference>
<dbReference type="GO" id="GO:0052916">
    <property type="term" value="F:23S rRNA (guanine(1835)-N(2))-methyltransferase activity"/>
    <property type="evidence" value="ECO:0007669"/>
    <property type="project" value="UniProtKB-EC"/>
</dbReference>
<comment type="similarity">
    <text evidence="6">Belongs to the methyltransferase superfamily. RlmG family.</text>
</comment>
<evidence type="ECO:0000259" key="7">
    <source>
        <dbReference type="Pfam" id="PF05175"/>
    </source>
</evidence>
<dbReference type="EC" id="2.1.1.174" evidence="6"/>
<evidence type="ECO:0000313" key="9">
    <source>
        <dbReference type="EMBL" id="RPJ65996.1"/>
    </source>
</evidence>
<dbReference type="Pfam" id="PF05175">
    <property type="entry name" value="MTS"/>
    <property type="match status" value="1"/>
</dbReference>
<dbReference type="RefSeq" id="WP_124028627.1">
    <property type="nucleotide sequence ID" value="NZ_JBHRSN010000007.1"/>
</dbReference>
<evidence type="ECO:0000256" key="5">
    <source>
        <dbReference type="ARBA" id="ARBA00022691"/>
    </source>
</evidence>
<gene>
    <name evidence="6" type="primary">rlmG</name>
    <name evidence="9" type="ORF">DRW07_14410</name>
</gene>
<dbReference type="InterPro" id="IPR029063">
    <property type="entry name" value="SAM-dependent_MTases_sf"/>
</dbReference>
<feature type="domain" description="Methyltransferase small" evidence="7">
    <location>
        <begin position="208"/>
        <end position="381"/>
    </location>
</feature>
<dbReference type="HAMAP" id="MF_01859">
    <property type="entry name" value="23SrRNA_methyltr_G"/>
    <property type="match status" value="1"/>
</dbReference>